<evidence type="ECO:0000313" key="2">
    <source>
        <dbReference type="EMBL" id="MFD1536615.1"/>
    </source>
</evidence>
<dbReference type="InterPro" id="IPR027843">
    <property type="entry name" value="DUF4440"/>
</dbReference>
<dbReference type="RefSeq" id="WP_219530292.1">
    <property type="nucleotide sequence ID" value="NZ_JAHKRM010000008.1"/>
</dbReference>
<organism evidence="2 3">
    <name type="scientific">Nonomuraea guangzhouensis</name>
    <dbReference type="NCBI Taxonomy" id="1291555"/>
    <lineage>
        <taxon>Bacteria</taxon>
        <taxon>Bacillati</taxon>
        <taxon>Actinomycetota</taxon>
        <taxon>Actinomycetes</taxon>
        <taxon>Streptosporangiales</taxon>
        <taxon>Streptosporangiaceae</taxon>
        <taxon>Nonomuraea</taxon>
    </lineage>
</organism>
<dbReference type="EMBL" id="JBHUCM010000005">
    <property type="protein sequence ID" value="MFD1536615.1"/>
    <property type="molecule type" value="Genomic_DNA"/>
</dbReference>
<feature type="domain" description="DUF4440" evidence="1">
    <location>
        <begin position="8"/>
        <end position="110"/>
    </location>
</feature>
<gene>
    <name evidence="2" type="ORF">ACFSJ0_06200</name>
</gene>
<protein>
    <submittedName>
        <fullName evidence="2">Nuclear transport factor 2 family protein</fullName>
    </submittedName>
</protein>
<sequence length="128" mass="14011">MTIDQQLDELGRQWMAAELSGDAEALDALAAPGFTLVGPLGFILVKDQWVSRFREGALVMHEMSWTDVTVREYGDTAVAIGVLTQRASYQGAPADGRFRVTQITVRDGDRRRLAGLHYSPIAAPPARP</sequence>
<dbReference type="Proteomes" id="UP001597097">
    <property type="component" value="Unassembled WGS sequence"/>
</dbReference>
<evidence type="ECO:0000259" key="1">
    <source>
        <dbReference type="Pfam" id="PF14534"/>
    </source>
</evidence>
<proteinExistence type="predicted"/>
<comment type="caution">
    <text evidence="2">The sequence shown here is derived from an EMBL/GenBank/DDBJ whole genome shotgun (WGS) entry which is preliminary data.</text>
</comment>
<accession>A0ABW4G1Y7</accession>
<dbReference type="Pfam" id="PF14534">
    <property type="entry name" value="DUF4440"/>
    <property type="match status" value="1"/>
</dbReference>
<keyword evidence="3" id="KW-1185">Reference proteome</keyword>
<reference evidence="3" key="1">
    <citation type="journal article" date="2019" name="Int. J. Syst. Evol. Microbiol.">
        <title>The Global Catalogue of Microorganisms (GCM) 10K type strain sequencing project: providing services to taxonomists for standard genome sequencing and annotation.</title>
        <authorList>
            <consortium name="The Broad Institute Genomics Platform"/>
            <consortium name="The Broad Institute Genome Sequencing Center for Infectious Disease"/>
            <person name="Wu L."/>
            <person name="Ma J."/>
        </authorList>
    </citation>
    <scope>NUCLEOTIDE SEQUENCE [LARGE SCALE GENOMIC DNA]</scope>
    <source>
        <strain evidence="3">CGMCC 1.15399</strain>
    </source>
</reference>
<name>A0ABW4G1Y7_9ACTN</name>
<evidence type="ECO:0000313" key="3">
    <source>
        <dbReference type="Proteomes" id="UP001597097"/>
    </source>
</evidence>